<evidence type="ECO:0000256" key="12">
    <source>
        <dbReference type="ARBA" id="ARBA00050027"/>
    </source>
</evidence>
<keyword evidence="2" id="KW-0698">rRNA processing</keyword>
<evidence type="ECO:0000256" key="6">
    <source>
        <dbReference type="ARBA" id="ARBA00022884"/>
    </source>
</evidence>
<dbReference type="Gene3D" id="6.20.240.40">
    <property type="match status" value="1"/>
</dbReference>
<dbReference type="PANTHER" id="PTHR22808:SF3">
    <property type="entry name" value="5-METHYLCYTOSINE RRNA METHYLTRANSFERASE NSUN4"/>
    <property type="match status" value="1"/>
</dbReference>
<evidence type="ECO:0000256" key="9">
    <source>
        <dbReference type="ARBA" id="ARBA00042050"/>
    </source>
</evidence>
<keyword evidence="3 15" id="KW-0489">Methyltransferase</keyword>
<dbReference type="Ensembl" id="ENSLLET00000034071.1">
    <property type="protein sequence ID" value="ENSLLEP00000032808.1"/>
    <property type="gene ID" value="ENSLLEG00000020795.1"/>
</dbReference>
<comment type="catalytic activity">
    <reaction evidence="11">
        <text>a cytidine in mRNA + S-adenosyl-L-methionine = a 5-methylcytidine in mRNA + S-adenosyl-L-homocysteine + H(+)</text>
        <dbReference type="Rhea" id="RHEA:61464"/>
        <dbReference type="Rhea" id="RHEA-COMP:15145"/>
        <dbReference type="Rhea" id="RHEA-COMP:15826"/>
        <dbReference type="ChEBI" id="CHEBI:15378"/>
        <dbReference type="ChEBI" id="CHEBI:57856"/>
        <dbReference type="ChEBI" id="CHEBI:59789"/>
        <dbReference type="ChEBI" id="CHEBI:74483"/>
        <dbReference type="ChEBI" id="CHEBI:82748"/>
    </reaction>
</comment>
<dbReference type="AlphaFoldDB" id="A0A8C5WEQ2"/>
<dbReference type="CDD" id="cd02440">
    <property type="entry name" value="AdoMet_MTases"/>
    <property type="match status" value="1"/>
</dbReference>
<reference evidence="18" key="2">
    <citation type="submission" date="2025-09" db="UniProtKB">
        <authorList>
            <consortium name="Ensembl"/>
        </authorList>
    </citation>
    <scope>IDENTIFICATION</scope>
</reference>
<dbReference type="GeneTree" id="ENSGT00940000153665"/>
<comment type="function">
    <text evidence="14">Mitochondrial RNA cytosine C(5)-methyltransferase that methylates cytosine to 5-methylcytosine (m5C) in various RNAs, such as rRNAs, mRNAs and some long non-coding RNAs (lncRNAs). Involved in mitochondrial ribosome small subunit (SSU) maturation by catalyzing methylation of mitochondrial 12S rRNA.</text>
</comment>
<dbReference type="GO" id="GO:0008173">
    <property type="term" value="F:RNA methyltransferase activity"/>
    <property type="evidence" value="ECO:0007669"/>
    <property type="project" value="InterPro"/>
</dbReference>
<accession>A0A8C5WEQ2</accession>
<feature type="active site" description="Nucleophile" evidence="15">
    <location>
        <position position="338"/>
    </location>
</feature>
<feature type="binding site" evidence="15">
    <location>
        <position position="265"/>
    </location>
    <ligand>
        <name>S-adenosyl-L-methionine</name>
        <dbReference type="ChEBI" id="CHEBI:59789"/>
    </ligand>
</feature>
<dbReference type="InterPro" id="IPR049560">
    <property type="entry name" value="MeTrfase_RsmB-F_NOP2_cat"/>
</dbReference>
<evidence type="ECO:0000256" key="13">
    <source>
        <dbReference type="ARBA" id="ARBA00050049"/>
    </source>
</evidence>
<evidence type="ECO:0000256" key="7">
    <source>
        <dbReference type="ARBA" id="ARBA00022946"/>
    </source>
</evidence>
<dbReference type="Pfam" id="PF01189">
    <property type="entry name" value="Methyltr_RsmB-F"/>
    <property type="match status" value="1"/>
</dbReference>
<dbReference type="FunFam" id="3.40.50.150:FF:000055">
    <property type="entry name" value="5-methylcytosine rRNA methyltransferase NSUN4"/>
    <property type="match status" value="1"/>
</dbReference>
<gene>
    <name evidence="18" type="primary">NSUN4</name>
</gene>
<feature type="compositionally biased region" description="Basic and acidic residues" evidence="16">
    <location>
        <begin position="105"/>
        <end position="123"/>
    </location>
</feature>
<organism evidence="18 19">
    <name type="scientific">Leptobrachium leishanense</name>
    <name type="common">Leishan spiny toad</name>
    <dbReference type="NCBI Taxonomy" id="445787"/>
    <lineage>
        <taxon>Eukaryota</taxon>
        <taxon>Metazoa</taxon>
        <taxon>Chordata</taxon>
        <taxon>Craniata</taxon>
        <taxon>Vertebrata</taxon>
        <taxon>Euteleostomi</taxon>
        <taxon>Amphibia</taxon>
        <taxon>Batrachia</taxon>
        <taxon>Anura</taxon>
        <taxon>Pelobatoidea</taxon>
        <taxon>Megophryidae</taxon>
        <taxon>Leptobrachium</taxon>
    </lineage>
</organism>
<feature type="binding site" evidence="15">
    <location>
        <begin position="209"/>
        <end position="215"/>
    </location>
    <ligand>
        <name>S-adenosyl-L-methionine</name>
        <dbReference type="ChEBI" id="CHEBI:59789"/>
    </ligand>
</feature>
<dbReference type="PANTHER" id="PTHR22808">
    <property type="entry name" value="NCL1 YEAST -RELATED NOL1/NOP2/FMU SUN DOMAIN-CONTAINING"/>
    <property type="match status" value="1"/>
</dbReference>
<dbReference type="SMR" id="A0A8C5WEQ2"/>
<evidence type="ECO:0000256" key="8">
    <source>
        <dbReference type="ARBA" id="ARBA00023128"/>
    </source>
</evidence>
<protein>
    <recommendedName>
        <fullName evidence="12">5-cytosine rRNA methyltransferase NSUN4</fullName>
    </recommendedName>
    <alternativeName>
        <fullName evidence="13">5-cytosine tRNA methyltransferase NSUN4</fullName>
    </alternativeName>
    <alternativeName>
        <fullName evidence="9">NOL1/NOP2/Sun domain family member 4</fullName>
    </alternativeName>
</protein>
<evidence type="ECO:0000256" key="1">
    <source>
        <dbReference type="ARBA" id="ARBA00004173"/>
    </source>
</evidence>
<evidence type="ECO:0000256" key="5">
    <source>
        <dbReference type="ARBA" id="ARBA00022691"/>
    </source>
</evidence>
<comment type="similarity">
    <text evidence="15">Belongs to the class I-like SAM-binding methyltransferase superfamily. RsmB/NOP family.</text>
</comment>
<evidence type="ECO:0000256" key="2">
    <source>
        <dbReference type="ARBA" id="ARBA00022552"/>
    </source>
</evidence>
<comment type="subcellular location">
    <subcellularLocation>
        <location evidence="1">Mitochondrion</location>
    </subcellularLocation>
</comment>
<dbReference type="GO" id="GO:0031167">
    <property type="term" value="P:rRNA methylation"/>
    <property type="evidence" value="ECO:0007669"/>
    <property type="project" value="TreeGrafter"/>
</dbReference>
<dbReference type="PRINTS" id="PR02008">
    <property type="entry name" value="RCMTFAMILY"/>
</dbReference>
<keyword evidence="19" id="KW-1185">Reference proteome</keyword>
<dbReference type="InterPro" id="IPR029063">
    <property type="entry name" value="SAM-dependent_MTases_sf"/>
</dbReference>
<evidence type="ECO:0000256" key="11">
    <source>
        <dbReference type="ARBA" id="ARBA00049906"/>
    </source>
</evidence>
<keyword evidence="8" id="KW-0496">Mitochondrion</keyword>
<name>A0A8C5WEQ2_9ANUR</name>
<proteinExistence type="inferred from homology"/>
<dbReference type="InterPro" id="IPR001678">
    <property type="entry name" value="MeTrfase_RsmB-F_NOP2_dom"/>
</dbReference>
<evidence type="ECO:0000256" key="4">
    <source>
        <dbReference type="ARBA" id="ARBA00022679"/>
    </source>
</evidence>
<keyword evidence="5 15" id="KW-0949">S-adenosyl-L-methionine</keyword>
<keyword evidence="7" id="KW-0809">Transit peptide</keyword>
<dbReference type="GO" id="GO:0003723">
    <property type="term" value="F:RNA binding"/>
    <property type="evidence" value="ECO:0007669"/>
    <property type="project" value="UniProtKB-UniRule"/>
</dbReference>
<feature type="binding site" evidence="15">
    <location>
        <position position="232"/>
    </location>
    <ligand>
        <name>S-adenosyl-L-methionine</name>
        <dbReference type="ChEBI" id="CHEBI:59789"/>
    </ligand>
</feature>
<evidence type="ECO:0000259" key="17">
    <source>
        <dbReference type="PROSITE" id="PS51686"/>
    </source>
</evidence>
<feature type="binding site" evidence="15">
    <location>
        <position position="283"/>
    </location>
    <ligand>
        <name>S-adenosyl-L-methionine</name>
        <dbReference type="ChEBI" id="CHEBI:59789"/>
    </ligand>
</feature>
<reference evidence="18" key="1">
    <citation type="submission" date="2025-08" db="UniProtKB">
        <authorList>
            <consortium name="Ensembl"/>
        </authorList>
    </citation>
    <scope>IDENTIFICATION</scope>
</reference>
<dbReference type="Gene3D" id="3.40.50.150">
    <property type="entry name" value="Vaccinia Virus protein VP39"/>
    <property type="match status" value="1"/>
</dbReference>
<keyword evidence="6 15" id="KW-0694">RNA-binding</keyword>
<evidence type="ECO:0000256" key="16">
    <source>
        <dbReference type="SAM" id="MobiDB-lite"/>
    </source>
</evidence>
<evidence type="ECO:0000256" key="3">
    <source>
        <dbReference type="ARBA" id="ARBA00022603"/>
    </source>
</evidence>
<comment type="catalytic activity">
    <reaction evidence="10">
        <text>a cytidine in rRNA + S-adenosyl-L-methionine = a 5-methylcytidine in rRNA + S-adenosyl-L-homocysteine + H(+)</text>
        <dbReference type="Rhea" id="RHEA:61484"/>
        <dbReference type="Rhea" id="RHEA-COMP:15836"/>
        <dbReference type="Rhea" id="RHEA-COMP:15837"/>
        <dbReference type="ChEBI" id="CHEBI:15378"/>
        <dbReference type="ChEBI" id="CHEBI:57856"/>
        <dbReference type="ChEBI" id="CHEBI:59789"/>
        <dbReference type="ChEBI" id="CHEBI:74483"/>
        <dbReference type="ChEBI" id="CHEBI:82748"/>
    </reaction>
</comment>
<dbReference type="Proteomes" id="UP000694569">
    <property type="component" value="Unplaced"/>
</dbReference>
<sequence>MAAPIAAGLLLRRLRTHGLTFRRGKFKKKWATTISKVPSSRLALQYFDTNYKMQFGELWPSIRVSLLSEQKYGALVNNFSQRQSVIQKLSLLNAKDFLLEAQRHEAEENRETAEDAKGTKEAKGLTPDADDAESHTQHRMEKQERSRLMFSLGCSVLSCFTFSRGDISRFPSTRPDVYGYLEYYLMDAASLLPVLALDVPPGSDVLDMCAAPGGKTLALLLTGHCKHLTANDMSVSRCSRLRKVLLSYIPKELQTEDRVRVTSWDGRDWGELENGAYDRVLVDAPCTTDRHSLLEEENNIFNRMRTRERQKLPLVQVELLVAALQAVKRGGQVVYATCSLSQLQNEFVVQRAVELAASEHGVHAAPQDLSCFREVFKDVFNFSTQCRIGELVLPHLTANFGPMYFCKLKRLT</sequence>
<evidence type="ECO:0000256" key="14">
    <source>
        <dbReference type="ARBA" id="ARBA00055836"/>
    </source>
</evidence>
<dbReference type="InterPro" id="IPR023267">
    <property type="entry name" value="RCMT"/>
</dbReference>
<evidence type="ECO:0000313" key="19">
    <source>
        <dbReference type="Proteomes" id="UP000694569"/>
    </source>
</evidence>
<evidence type="ECO:0000313" key="18">
    <source>
        <dbReference type="Ensembl" id="ENSLLEP00000032808.1"/>
    </source>
</evidence>
<evidence type="ECO:0000256" key="10">
    <source>
        <dbReference type="ARBA" id="ARBA00049302"/>
    </source>
</evidence>
<evidence type="ECO:0000256" key="15">
    <source>
        <dbReference type="PROSITE-ProRule" id="PRU01023"/>
    </source>
</evidence>
<dbReference type="PROSITE" id="PS51686">
    <property type="entry name" value="SAM_MT_RSMB_NOP"/>
    <property type="match status" value="1"/>
</dbReference>
<keyword evidence="4 15" id="KW-0808">Transferase</keyword>
<dbReference type="SUPFAM" id="SSF53335">
    <property type="entry name" value="S-adenosyl-L-methionine-dependent methyltransferases"/>
    <property type="match status" value="1"/>
</dbReference>
<feature type="domain" description="SAM-dependent MTase RsmB/NOP-type" evidence="17">
    <location>
        <begin position="110"/>
        <end position="411"/>
    </location>
</feature>
<dbReference type="OrthoDB" id="8020218at2759"/>
<dbReference type="GO" id="GO:0005762">
    <property type="term" value="C:mitochondrial large ribosomal subunit"/>
    <property type="evidence" value="ECO:0007669"/>
    <property type="project" value="TreeGrafter"/>
</dbReference>
<feature type="region of interest" description="Disordered" evidence="16">
    <location>
        <begin position="105"/>
        <end position="140"/>
    </location>
</feature>